<name>T1AGS0_9ZZZZ</name>
<keyword evidence="1" id="KW-0815">Transposition</keyword>
<sequence>MALMEMVVQGVSTRKVTEVTETLCGASCSKSTVSALCAGLDPRVRAFNERRLTAEYPFVLVDARVLTVREEDCVVSKAALIASAIRADGVREIWGIQIGDSESFATWNDCFKWLKGRGLKGVRWVISDSHAGLVEAARKQFQGVAWQRCQVHLMRNLLGHTPSRHRAEVAALAKRIFQAHDSAEARTHLAAFVTRFAKSAPKTVACLEE</sequence>
<dbReference type="NCBIfam" id="NF033543">
    <property type="entry name" value="transpos_IS256"/>
    <property type="match status" value="1"/>
</dbReference>
<evidence type="ECO:0000313" key="4">
    <source>
        <dbReference type="EMBL" id="EQD40219.1"/>
    </source>
</evidence>
<reference evidence="4" key="2">
    <citation type="journal article" date="2014" name="ISME J.">
        <title>Microbial stratification in low pH oxic and suboxic macroscopic growths along an acid mine drainage.</title>
        <authorList>
            <person name="Mendez-Garcia C."/>
            <person name="Mesa V."/>
            <person name="Sprenger R.R."/>
            <person name="Richter M."/>
            <person name="Diez M.S."/>
            <person name="Solano J."/>
            <person name="Bargiela R."/>
            <person name="Golyshina O.V."/>
            <person name="Manteca A."/>
            <person name="Ramos J.L."/>
            <person name="Gallego J.R."/>
            <person name="Llorente I."/>
            <person name="Martins Dos Santos V.A."/>
            <person name="Jensen O.N."/>
            <person name="Pelaez A.I."/>
            <person name="Sanchez J."/>
            <person name="Ferrer M."/>
        </authorList>
    </citation>
    <scope>NUCLEOTIDE SEQUENCE</scope>
</reference>
<dbReference type="Pfam" id="PF00872">
    <property type="entry name" value="Transposase_mut"/>
    <property type="match status" value="1"/>
</dbReference>
<protein>
    <submittedName>
        <fullName evidence="4">Transposase mutator type</fullName>
    </submittedName>
</protein>
<dbReference type="PANTHER" id="PTHR33217">
    <property type="entry name" value="TRANSPOSASE FOR INSERTION SEQUENCE ELEMENT IS1081"/>
    <property type="match status" value="1"/>
</dbReference>
<dbReference type="InterPro" id="IPR001207">
    <property type="entry name" value="Transposase_mutator"/>
</dbReference>
<dbReference type="GO" id="GO:0006313">
    <property type="term" value="P:DNA transposition"/>
    <property type="evidence" value="ECO:0007669"/>
    <property type="project" value="InterPro"/>
</dbReference>
<reference evidence="4" key="1">
    <citation type="submission" date="2013-08" db="EMBL/GenBank/DDBJ databases">
        <authorList>
            <person name="Mendez C."/>
            <person name="Richter M."/>
            <person name="Ferrer M."/>
            <person name="Sanchez J."/>
        </authorList>
    </citation>
    <scope>NUCLEOTIDE SEQUENCE</scope>
</reference>
<dbReference type="GO" id="GO:0003677">
    <property type="term" value="F:DNA binding"/>
    <property type="evidence" value="ECO:0007669"/>
    <property type="project" value="UniProtKB-KW"/>
</dbReference>
<evidence type="ECO:0000256" key="3">
    <source>
        <dbReference type="ARBA" id="ARBA00023172"/>
    </source>
</evidence>
<accession>T1AGS0</accession>
<comment type="caution">
    <text evidence="4">The sequence shown here is derived from an EMBL/GenBank/DDBJ whole genome shotgun (WGS) entry which is preliminary data.</text>
</comment>
<gene>
    <name evidence="4" type="ORF">B1B_15013</name>
</gene>
<feature type="non-terminal residue" evidence="4">
    <location>
        <position position="209"/>
    </location>
</feature>
<dbReference type="AlphaFoldDB" id="T1AGS0"/>
<evidence type="ECO:0000256" key="1">
    <source>
        <dbReference type="ARBA" id="ARBA00022578"/>
    </source>
</evidence>
<organism evidence="4">
    <name type="scientific">mine drainage metagenome</name>
    <dbReference type="NCBI Taxonomy" id="410659"/>
    <lineage>
        <taxon>unclassified sequences</taxon>
        <taxon>metagenomes</taxon>
        <taxon>ecological metagenomes</taxon>
    </lineage>
</organism>
<keyword evidence="3" id="KW-0233">DNA recombination</keyword>
<keyword evidence="2" id="KW-0238">DNA-binding</keyword>
<dbReference type="PANTHER" id="PTHR33217:SF7">
    <property type="entry name" value="TRANSPOSASE FOR INSERTION SEQUENCE ELEMENT IS1081"/>
    <property type="match status" value="1"/>
</dbReference>
<proteinExistence type="predicted"/>
<dbReference type="EMBL" id="AUZY01009982">
    <property type="protein sequence ID" value="EQD40219.1"/>
    <property type="molecule type" value="Genomic_DNA"/>
</dbReference>
<evidence type="ECO:0000256" key="2">
    <source>
        <dbReference type="ARBA" id="ARBA00023125"/>
    </source>
</evidence>
<dbReference type="GO" id="GO:0004803">
    <property type="term" value="F:transposase activity"/>
    <property type="evidence" value="ECO:0007669"/>
    <property type="project" value="InterPro"/>
</dbReference>